<organism evidence="1 2">
    <name type="scientific">Seminavis robusta</name>
    <dbReference type="NCBI Taxonomy" id="568900"/>
    <lineage>
        <taxon>Eukaryota</taxon>
        <taxon>Sar</taxon>
        <taxon>Stramenopiles</taxon>
        <taxon>Ochrophyta</taxon>
        <taxon>Bacillariophyta</taxon>
        <taxon>Bacillariophyceae</taxon>
        <taxon>Bacillariophycidae</taxon>
        <taxon>Naviculales</taxon>
        <taxon>Naviculaceae</taxon>
        <taxon>Seminavis</taxon>
    </lineage>
</organism>
<keyword evidence="2" id="KW-1185">Reference proteome</keyword>
<protein>
    <submittedName>
        <fullName evidence="1">Uncharacterized protein</fullName>
    </submittedName>
</protein>
<evidence type="ECO:0000313" key="1">
    <source>
        <dbReference type="EMBL" id="CAB9509298.1"/>
    </source>
</evidence>
<dbReference type="OrthoDB" id="40334at2759"/>
<gene>
    <name evidence="1" type="ORF">SEMRO_384_G131370.1</name>
</gene>
<comment type="caution">
    <text evidence="1">The sequence shown here is derived from an EMBL/GenBank/DDBJ whole genome shotgun (WGS) entry which is preliminary data.</text>
</comment>
<accession>A0A9N8DUL7</accession>
<dbReference type="Pfam" id="PF13911">
    <property type="entry name" value="AhpC-TSA_2"/>
    <property type="match status" value="1"/>
</dbReference>
<dbReference type="AlphaFoldDB" id="A0A9N8DUL7"/>
<dbReference type="InterPro" id="IPR032801">
    <property type="entry name" value="PXL2A/B/C"/>
</dbReference>
<name>A0A9N8DUL7_9STRA</name>
<dbReference type="EMBL" id="CAICTM010000383">
    <property type="protein sequence ID" value="CAB9509298.1"/>
    <property type="molecule type" value="Genomic_DNA"/>
</dbReference>
<reference evidence="1" key="1">
    <citation type="submission" date="2020-06" db="EMBL/GenBank/DDBJ databases">
        <authorList>
            <consortium name="Plant Systems Biology data submission"/>
        </authorList>
    </citation>
    <scope>NUCLEOTIDE SEQUENCE</scope>
    <source>
        <strain evidence="1">D6</strain>
    </source>
</reference>
<proteinExistence type="predicted"/>
<sequence>MVSVGTPENCKKLIDHLGVPNGAKYLFVDPENSIYDALYLNRGVKETFFSVSTPFAFLDRFTKKDGTKDLLEVLLKWNKGLYIPPRLEQGLLQGGTFVFDGPKTLFAHYDESTAAHASLEEVIPLACNAVKKQELALN</sequence>
<dbReference type="Proteomes" id="UP001153069">
    <property type="component" value="Unassembled WGS sequence"/>
</dbReference>
<evidence type="ECO:0000313" key="2">
    <source>
        <dbReference type="Proteomes" id="UP001153069"/>
    </source>
</evidence>